<organism evidence="2 3">
    <name type="scientific">Bicyclus anynana</name>
    <name type="common">Squinting bush brown butterfly</name>
    <dbReference type="NCBI Taxonomy" id="110368"/>
    <lineage>
        <taxon>Eukaryota</taxon>
        <taxon>Metazoa</taxon>
        <taxon>Ecdysozoa</taxon>
        <taxon>Arthropoda</taxon>
        <taxon>Hexapoda</taxon>
        <taxon>Insecta</taxon>
        <taxon>Pterygota</taxon>
        <taxon>Neoptera</taxon>
        <taxon>Endopterygota</taxon>
        <taxon>Lepidoptera</taxon>
        <taxon>Glossata</taxon>
        <taxon>Ditrysia</taxon>
        <taxon>Papilionoidea</taxon>
        <taxon>Nymphalidae</taxon>
        <taxon>Satyrinae</taxon>
        <taxon>Satyrini</taxon>
        <taxon>Mycalesina</taxon>
        <taxon>Bicyclus</taxon>
    </lineage>
</organism>
<feature type="region of interest" description="Disordered" evidence="1">
    <location>
        <begin position="290"/>
        <end position="309"/>
    </location>
</feature>
<evidence type="ECO:0000313" key="2">
    <source>
        <dbReference type="Proteomes" id="UP001652582"/>
    </source>
</evidence>
<protein>
    <submittedName>
        <fullName evidence="3">Uncharacterized protein LOC112044213</fullName>
    </submittedName>
</protein>
<dbReference type="GeneID" id="112044213"/>
<name>A0A6J1MS52_BICAN</name>
<sequence>MQLINDHSPVVNVKERKICDIGNINTNIRESFHDIDKEKMSSDAALFLMNPVASGDNMLTDMNSGQKLKEELAPLLVPCCEGKELRINEELVRSGLSAISVKQDSVVHCMSTSYACEKMQVPAGLVKHRNSFRCLHRPDLKRVPYLRRMTPDELETLFRGFADLPVHFDRNDSQKPTTCPNCAQRPEVPNKTTASKRALETTTVNLNQSTDDGGLLHPIPETKSCAEDVPAGMRLHGARARLYTSVLAGAKTGDQLDNASANEEYDTQVPNEVIPEDEIQFSEELQIILPPRCDDVTADSSTTSSDKAT</sequence>
<accession>A0A6J1MS52</accession>
<gene>
    <name evidence="3" type="primary">LOC112044213</name>
</gene>
<proteinExistence type="predicted"/>
<reference evidence="3" key="2">
    <citation type="submission" date="2025-08" db="UniProtKB">
        <authorList>
            <consortium name="RefSeq"/>
        </authorList>
    </citation>
    <scope>IDENTIFICATION</scope>
</reference>
<dbReference type="OrthoDB" id="6588656at2759"/>
<keyword evidence="2" id="KW-1185">Reference proteome</keyword>
<dbReference type="RefSeq" id="XP_023935733.2">
    <property type="nucleotide sequence ID" value="XM_024079965.2"/>
</dbReference>
<feature type="compositionally biased region" description="Low complexity" evidence="1">
    <location>
        <begin position="298"/>
        <end position="309"/>
    </location>
</feature>
<reference evidence="2" key="1">
    <citation type="submission" date="2025-05" db="UniProtKB">
        <authorList>
            <consortium name="RefSeq"/>
        </authorList>
    </citation>
    <scope>NUCLEOTIDE SEQUENCE [LARGE SCALE GENOMIC DNA]</scope>
</reference>
<evidence type="ECO:0000256" key="1">
    <source>
        <dbReference type="SAM" id="MobiDB-lite"/>
    </source>
</evidence>
<dbReference type="KEGG" id="bany:112044213"/>
<dbReference type="AlphaFoldDB" id="A0A6J1MS52"/>
<evidence type="ECO:0000313" key="3">
    <source>
        <dbReference type="RefSeq" id="XP_023935733.2"/>
    </source>
</evidence>
<dbReference type="Proteomes" id="UP001652582">
    <property type="component" value="Chromosome 1"/>
</dbReference>